<protein>
    <submittedName>
        <fullName evidence="1">Uncharacterized protein</fullName>
    </submittedName>
</protein>
<accession>A0ABX0L7S3</accession>
<sequence>MKRSNPWCEFPCSPDELVRAVCFGDIEATAAELGIPAQELAYYRSGRKPVPKVVYLWLRHRSDTRLGHQFGPFRGFQLDDRGDALICPATGERINYDEVAMMRDYRNAQRLATQQATLIERLMVERDFYRENCHRQARFGMLLNRILGDD</sequence>
<keyword evidence="2" id="KW-1185">Reference proteome</keyword>
<gene>
    <name evidence="1" type="ORF">HA052_03985</name>
</gene>
<dbReference type="RefSeq" id="WP_166450869.1">
    <property type="nucleotide sequence ID" value="NZ_JAAOMA010000004.1"/>
</dbReference>
<organism evidence="1 2">
    <name type="scientific">Chromobacterium fluminis</name>
    <dbReference type="NCBI Taxonomy" id="3044269"/>
    <lineage>
        <taxon>Bacteria</taxon>
        <taxon>Pseudomonadati</taxon>
        <taxon>Pseudomonadota</taxon>
        <taxon>Betaproteobacteria</taxon>
        <taxon>Neisseriales</taxon>
        <taxon>Chromobacteriaceae</taxon>
        <taxon>Chromobacterium</taxon>
    </lineage>
</organism>
<evidence type="ECO:0000313" key="2">
    <source>
        <dbReference type="Proteomes" id="UP001515641"/>
    </source>
</evidence>
<name>A0ABX0L7S3_9NEIS</name>
<proteinExistence type="predicted"/>
<evidence type="ECO:0000313" key="1">
    <source>
        <dbReference type="EMBL" id="NHR04350.1"/>
    </source>
</evidence>
<comment type="caution">
    <text evidence="1">The sequence shown here is derived from an EMBL/GenBank/DDBJ whole genome shotgun (WGS) entry which is preliminary data.</text>
</comment>
<reference evidence="1 2" key="1">
    <citation type="submission" date="2020-03" db="EMBL/GenBank/DDBJ databases">
        <title>Draft genome sequence of environmentally isolated cultures.</title>
        <authorList>
            <person name="Wilson H.S."/>
            <person name="De Leon M.E."/>
        </authorList>
    </citation>
    <scope>NUCLEOTIDE SEQUENCE [LARGE SCALE GENOMIC DNA]</scope>
    <source>
        <strain evidence="1 2">HSC-31F16</strain>
    </source>
</reference>
<dbReference type="EMBL" id="JAAOMA010000004">
    <property type="protein sequence ID" value="NHR04350.1"/>
    <property type="molecule type" value="Genomic_DNA"/>
</dbReference>
<dbReference type="Proteomes" id="UP001515641">
    <property type="component" value="Unassembled WGS sequence"/>
</dbReference>